<dbReference type="PROSITE" id="PS00455">
    <property type="entry name" value="AMP_BINDING"/>
    <property type="match status" value="1"/>
</dbReference>
<dbReference type="STRING" id="1629334.Cva_01764"/>
<organism evidence="2 3">
    <name type="scientific">Caedimonas varicaedens</name>
    <dbReference type="NCBI Taxonomy" id="1629334"/>
    <lineage>
        <taxon>Bacteria</taxon>
        <taxon>Pseudomonadati</taxon>
        <taxon>Pseudomonadota</taxon>
        <taxon>Alphaproteobacteria</taxon>
        <taxon>Holosporales</taxon>
        <taxon>Caedimonadaceae</taxon>
        <taxon>Caedimonas</taxon>
    </lineage>
</organism>
<gene>
    <name evidence="2" type="primary">fadD_2</name>
    <name evidence="2" type="ORF">Cva_01764</name>
</gene>
<protein>
    <submittedName>
        <fullName evidence="2">Long-chain-fatty-acid--CoA ligase</fullName>
    </submittedName>
</protein>
<evidence type="ECO:0000313" key="2">
    <source>
        <dbReference type="EMBL" id="GAO99088.1"/>
    </source>
</evidence>
<dbReference type="GO" id="GO:0016405">
    <property type="term" value="F:CoA-ligase activity"/>
    <property type="evidence" value="ECO:0007669"/>
    <property type="project" value="TreeGrafter"/>
</dbReference>
<comment type="caution">
    <text evidence="2">The sequence shown here is derived from an EMBL/GenBank/DDBJ whole genome shotgun (WGS) entry which is preliminary data.</text>
</comment>
<dbReference type="Proteomes" id="UP000036771">
    <property type="component" value="Unassembled WGS sequence"/>
</dbReference>
<reference evidence="2 3" key="1">
    <citation type="submission" date="2015-03" db="EMBL/GenBank/DDBJ databases">
        <title>Caedibacter varicaedens, whole genome shotgun sequence.</title>
        <authorList>
            <person name="Suzuki H."/>
            <person name="Dapper A.L."/>
            <person name="Gibson A.K."/>
            <person name="Jackson C."/>
            <person name="Lee H."/>
            <person name="Pejaver V.R."/>
            <person name="Doak T."/>
            <person name="Lynch M."/>
        </authorList>
    </citation>
    <scope>NUCLEOTIDE SEQUENCE [LARGE SCALE GENOMIC DNA]</scope>
</reference>
<dbReference type="InterPro" id="IPR000873">
    <property type="entry name" value="AMP-dep_synth/lig_dom"/>
</dbReference>
<feature type="domain" description="AMP-dependent synthetase/ligase" evidence="1">
    <location>
        <begin position="72"/>
        <end position="296"/>
    </location>
</feature>
<name>A0A0K8MFW5_9PROT</name>
<proteinExistence type="predicted"/>
<dbReference type="EMBL" id="BBVC01000137">
    <property type="protein sequence ID" value="GAO99088.1"/>
    <property type="molecule type" value="Genomic_DNA"/>
</dbReference>
<dbReference type="PANTHER" id="PTHR24096">
    <property type="entry name" value="LONG-CHAIN-FATTY-ACID--COA LIGASE"/>
    <property type="match status" value="1"/>
</dbReference>
<evidence type="ECO:0000259" key="1">
    <source>
        <dbReference type="Pfam" id="PF00501"/>
    </source>
</evidence>
<sequence length="319" mass="35653">MITLDLHVLFVKVYEQLHETSLKKMIICPFREILPFPKNILFSLFKKKEQAKIPSDPDIILFDSLIQNDGTLQYHSVVPEKDIAVIQYTGGTTGIPKGAMLSHQNVYSNALQCAHWFSPSVELGHEKILASLPFFHVFAMTVVMNLSLRVGGEIVMMFPRFTVEETIKLINKHKITCLPAVPTIYTLINTYKNNARYNLRSLKACICGGAPLPLEVKKEFERLTSATLIEGYGLSEASPVVSANPLQDKSKPGSIGFPFPQTYIKIMSLKDKTKEVSLGEKGELAVQGPQVMLGYWNRPKETEDVIQNGLLYTGDVGYS</sequence>
<keyword evidence="2" id="KW-0436">Ligase</keyword>
<dbReference type="OrthoDB" id="9803968at2"/>
<dbReference type="InterPro" id="IPR020845">
    <property type="entry name" value="AMP-binding_CS"/>
</dbReference>
<dbReference type="Pfam" id="PF00501">
    <property type="entry name" value="AMP-binding"/>
    <property type="match status" value="1"/>
</dbReference>
<dbReference type="Gene3D" id="2.30.38.10">
    <property type="entry name" value="Luciferase, Domain 3"/>
    <property type="match status" value="1"/>
</dbReference>
<dbReference type="Gene3D" id="3.40.50.980">
    <property type="match status" value="2"/>
</dbReference>
<dbReference type="SUPFAM" id="SSF56801">
    <property type="entry name" value="Acetyl-CoA synthetase-like"/>
    <property type="match status" value="1"/>
</dbReference>
<evidence type="ECO:0000313" key="3">
    <source>
        <dbReference type="Proteomes" id="UP000036771"/>
    </source>
</evidence>
<dbReference type="AlphaFoldDB" id="A0A0K8MFW5"/>
<accession>A0A0K8MFW5</accession>
<keyword evidence="3" id="KW-1185">Reference proteome</keyword>